<keyword evidence="2" id="KW-1185">Reference proteome</keyword>
<comment type="caution">
    <text evidence="1">The sequence shown here is derived from an EMBL/GenBank/DDBJ whole genome shotgun (WGS) entry which is preliminary data.</text>
</comment>
<proteinExistence type="predicted"/>
<gene>
    <name evidence="1" type="ORF">FB389_0198</name>
</gene>
<dbReference type="Gene3D" id="2.40.50.140">
    <property type="entry name" value="Nucleic acid-binding proteins"/>
    <property type="match status" value="1"/>
</dbReference>
<dbReference type="RefSeq" id="WP_142110961.1">
    <property type="nucleotide sequence ID" value="NZ_BAAATB010000001.1"/>
</dbReference>
<dbReference type="OrthoDB" id="3268233at2"/>
<organism evidence="1 2">
    <name type="scientific">Rarobacter incanus</name>
    <dbReference type="NCBI Taxonomy" id="153494"/>
    <lineage>
        <taxon>Bacteria</taxon>
        <taxon>Bacillati</taxon>
        <taxon>Actinomycetota</taxon>
        <taxon>Actinomycetes</taxon>
        <taxon>Micrococcales</taxon>
        <taxon>Rarobacteraceae</taxon>
        <taxon>Rarobacter</taxon>
    </lineage>
</organism>
<reference evidence="1 2" key="1">
    <citation type="submission" date="2019-06" db="EMBL/GenBank/DDBJ databases">
        <title>Sequencing the genomes of 1000 actinobacteria strains.</title>
        <authorList>
            <person name="Klenk H.-P."/>
        </authorList>
    </citation>
    <scope>NUCLEOTIDE SEQUENCE [LARGE SCALE GENOMIC DNA]</scope>
    <source>
        <strain evidence="1 2">DSM 10596</strain>
    </source>
</reference>
<protein>
    <recommendedName>
        <fullName evidence="3">ATP-dependent DNA helicase RecG</fullName>
    </recommendedName>
</protein>
<accession>A0A542SLX6</accession>
<dbReference type="AlphaFoldDB" id="A0A542SLX6"/>
<dbReference type="EMBL" id="VFNV01000001">
    <property type="protein sequence ID" value="TQK75568.1"/>
    <property type="molecule type" value="Genomic_DNA"/>
</dbReference>
<evidence type="ECO:0000313" key="1">
    <source>
        <dbReference type="EMBL" id="TQK75568.1"/>
    </source>
</evidence>
<evidence type="ECO:0008006" key="3">
    <source>
        <dbReference type="Google" id="ProtNLM"/>
    </source>
</evidence>
<dbReference type="InterPro" id="IPR012340">
    <property type="entry name" value="NA-bd_OB-fold"/>
</dbReference>
<evidence type="ECO:0000313" key="2">
    <source>
        <dbReference type="Proteomes" id="UP000316181"/>
    </source>
</evidence>
<dbReference type="Proteomes" id="UP000316181">
    <property type="component" value="Unassembled WGS sequence"/>
</dbReference>
<name>A0A542SLX6_9MICO</name>
<sequence>MSLATRVRGYFTPREQAADADGLDQFLHGGPVATCKQACGRGRTVIVGRIRSITVQPHSSAPSFEAEVSDGTASIRLVWLGRRTLAGVVPGGIIRARGFVNTAQSIPTIFNPSYELCAKQGHDSGE</sequence>